<sequence>MLPVFSRQTWWLLTGYTLSLIGTGMTEPFLIIYLHQVQAISLSLAGAVIGSSGLAGVIAIPISGWLTTHIRTKHVFLISLVFSAVGRLFFLFAGDVKTAFIASILSGGAGAVLWNTLSIIIADSADRAQTRSIFGTAFALQNLGSGVGAALGSTIIHSNSAFSFKAIFILDACSFLLFSLFGQKWVKNGPKEKFHRQMKQRRKQSCSSAPQQSSMIVLCFCYTIFAVVMTGLSTTLFPQWVAENAQTPLRVVGHAFFLNSLMIVMSQLLVLRRTTGMRSTRVISLAACVFAAENFMILSASLLQSGLASLAFILAFAISAIGENCLFSGLPALINRLATEETRGSYNSAMNTAWQIGSILGPIISGAFLSQGMAVPLFILFIGALVILVFLLHILERIIPCEWNKGA</sequence>
<feature type="transmembrane region" description="Helical" evidence="7">
    <location>
        <begin position="282"/>
        <end position="303"/>
    </location>
</feature>
<evidence type="ECO:0000313" key="10">
    <source>
        <dbReference type="Proteomes" id="UP001597399"/>
    </source>
</evidence>
<gene>
    <name evidence="9" type="ORF">ACFSUE_18970</name>
</gene>
<feature type="transmembrane region" description="Helical" evidence="7">
    <location>
        <begin position="215"/>
        <end position="237"/>
    </location>
</feature>
<evidence type="ECO:0000259" key="8">
    <source>
        <dbReference type="PROSITE" id="PS50850"/>
    </source>
</evidence>
<dbReference type="EMBL" id="JBHUMQ010000050">
    <property type="protein sequence ID" value="MFD2695687.1"/>
    <property type="molecule type" value="Genomic_DNA"/>
</dbReference>
<dbReference type="InterPro" id="IPR020846">
    <property type="entry name" value="MFS_dom"/>
</dbReference>
<proteinExistence type="predicted"/>
<dbReference type="InterPro" id="IPR050171">
    <property type="entry name" value="MFS_Transporters"/>
</dbReference>
<feature type="transmembrane region" description="Helical" evidence="7">
    <location>
        <begin position="40"/>
        <end position="62"/>
    </location>
</feature>
<dbReference type="InterPro" id="IPR011701">
    <property type="entry name" value="MFS"/>
</dbReference>
<dbReference type="PANTHER" id="PTHR23517:SF2">
    <property type="entry name" value="MULTIDRUG RESISTANCE PROTEIN MDTH"/>
    <property type="match status" value="1"/>
</dbReference>
<feature type="transmembrane region" description="Helical" evidence="7">
    <location>
        <begin position="346"/>
        <end position="369"/>
    </location>
</feature>
<dbReference type="RefSeq" id="WP_309247041.1">
    <property type="nucleotide sequence ID" value="NZ_JAMXWM010000017.1"/>
</dbReference>
<evidence type="ECO:0000256" key="5">
    <source>
        <dbReference type="ARBA" id="ARBA00022989"/>
    </source>
</evidence>
<dbReference type="PANTHER" id="PTHR23517">
    <property type="entry name" value="RESISTANCE PROTEIN MDTM, PUTATIVE-RELATED-RELATED"/>
    <property type="match status" value="1"/>
</dbReference>
<evidence type="ECO:0000256" key="3">
    <source>
        <dbReference type="ARBA" id="ARBA00022475"/>
    </source>
</evidence>
<evidence type="ECO:0000256" key="7">
    <source>
        <dbReference type="SAM" id="Phobius"/>
    </source>
</evidence>
<comment type="caution">
    <text evidence="9">The sequence shown here is derived from an EMBL/GenBank/DDBJ whole genome shotgun (WGS) entry which is preliminary data.</text>
</comment>
<feature type="transmembrane region" description="Helical" evidence="7">
    <location>
        <begin position="162"/>
        <end position="181"/>
    </location>
</feature>
<keyword evidence="2" id="KW-0813">Transport</keyword>
<dbReference type="Proteomes" id="UP001597399">
    <property type="component" value="Unassembled WGS sequence"/>
</dbReference>
<feature type="transmembrane region" description="Helical" evidence="7">
    <location>
        <begin position="249"/>
        <end position="270"/>
    </location>
</feature>
<feature type="domain" description="Major facilitator superfamily (MFS) profile" evidence="8">
    <location>
        <begin position="3"/>
        <end position="399"/>
    </location>
</feature>
<dbReference type="PROSITE" id="PS50850">
    <property type="entry name" value="MFS"/>
    <property type="match status" value="1"/>
</dbReference>
<feature type="transmembrane region" description="Helical" evidence="7">
    <location>
        <begin position="12"/>
        <end position="34"/>
    </location>
</feature>
<dbReference type="InterPro" id="IPR036259">
    <property type="entry name" value="MFS_trans_sf"/>
</dbReference>
<dbReference type="SUPFAM" id="SSF103473">
    <property type="entry name" value="MFS general substrate transporter"/>
    <property type="match status" value="1"/>
</dbReference>
<evidence type="ECO:0000256" key="6">
    <source>
        <dbReference type="ARBA" id="ARBA00023136"/>
    </source>
</evidence>
<dbReference type="Pfam" id="PF07690">
    <property type="entry name" value="MFS_1"/>
    <property type="match status" value="1"/>
</dbReference>
<name>A0ABW5S946_9BACL</name>
<keyword evidence="4 7" id="KW-0812">Transmembrane</keyword>
<organism evidence="9 10">
    <name type="scientific">Sporolactobacillus shoreicorticis</name>
    <dbReference type="NCBI Taxonomy" id="1923877"/>
    <lineage>
        <taxon>Bacteria</taxon>
        <taxon>Bacillati</taxon>
        <taxon>Bacillota</taxon>
        <taxon>Bacilli</taxon>
        <taxon>Bacillales</taxon>
        <taxon>Sporolactobacillaceae</taxon>
        <taxon>Sporolactobacillus</taxon>
    </lineage>
</organism>
<evidence type="ECO:0000256" key="4">
    <source>
        <dbReference type="ARBA" id="ARBA00022692"/>
    </source>
</evidence>
<keyword evidence="5 7" id="KW-1133">Transmembrane helix</keyword>
<feature type="transmembrane region" description="Helical" evidence="7">
    <location>
        <begin position="375"/>
        <end position="395"/>
    </location>
</feature>
<comment type="subcellular location">
    <subcellularLocation>
        <location evidence="1">Cell membrane</location>
        <topology evidence="1">Multi-pass membrane protein</topology>
    </subcellularLocation>
</comment>
<feature type="transmembrane region" description="Helical" evidence="7">
    <location>
        <begin position="74"/>
        <end position="93"/>
    </location>
</feature>
<keyword evidence="6 7" id="KW-0472">Membrane</keyword>
<feature type="transmembrane region" description="Helical" evidence="7">
    <location>
        <begin position="309"/>
        <end position="334"/>
    </location>
</feature>
<keyword evidence="3" id="KW-1003">Cell membrane</keyword>
<feature type="transmembrane region" description="Helical" evidence="7">
    <location>
        <begin position="133"/>
        <end position="156"/>
    </location>
</feature>
<evidence type="ECO:0000256" key="1">
    <source>
        <dbReference type="ARBA" id="ARBA00004651"/>
    </source>
</evidence>
<evidence type="ECO:0000313" key="9">
    <source>
        <dbReference type="EMBL" id="MFD2695687.1"/>
    </source>
</evidence>
<protein>
    <submittedName>
        <fullName evidence="9">MFS transporter</fullName>
    </submittedName>
</protein>
<feature type="transmembrane region" description="Helical" evidence="7">
    <location>
        <begin position="99"/>
        <end position="121"/>
    </location>
</feature>
<accession>A0ABW5S946</accession>
<reference evidence="10" key="1">
    <citation type="journal article" date="2019" name="Int. J. Syst. Evol. Microbiol.">
        <title>The Global Catalogue of Microorganisms (GCM) 10K type strain sequencing project: providing services to taxonomists for standard genome sequencing and annotation.</title>
        <authorList>
            <consortium name="The Broad Institute Genomics Platform"/>
            <consortium name="The Broad Institute Genome Sequencing Center for Infectious Disease"/>
            <person name="Wu L."/>
            <person name="Ma J."/>
        </authorList>
    </citation>
    <scope>NUCLEOTIDE SEQUENCE [LARGE SCALE GENOMIC DNA]</scope>
    <source>
        <strain evidence="10">TISTR 2466</strain>
    </source>
</reference>
<keyword evidence="10" id="KW-1185">Reference proteome</keyword>
<evidence type="ECO:0000256" key="2">
    <source>
        <dbReference type="ARBA" id="ARBA00022448"/>
    </source>
</evidence>
<dbReference type="Gene3D" id="1.20.1250.20">
    <property type="entry name" value="MFS general substrate transporter like domains"/>
    <property type="match status" value="1"/>
</dbReference>